<feature type="compositionally biased region" description="Low complexity" evidence="1">
    <location>
        <begin position="37"/>
        <end position="46"/>
    </location>
</feature>
<dbReference type="RefSeq" id="XP_019023060.1">
    <property type="nucleotide sequence ID" value="XM_019170246.1"/>
</dbReference>
<comment type="caution">
    <text evidence="2">The sequence shown here is derived from an EMBL/GenBank/DDBJ whole genome shotgun (WGS) entry which is preliminary data.</text>
</comment>
<sequence>MAAPVRPGTARAPYSTSSQSSGKGWAAVRNMTFRSDSPPMQQPQSSGRWDKLINAASSAKAALASSLASDRKHNWDDSHCQDESDSHLHRVMLDYHIERKGEVPTWLVPMAQQQAMGIVARPQQQQASQYMQDPYVSQRPQQRAPSPNDSRSDVSNSTAASAGSATARRNTSLRDIYDTAKLRDTSSLRQEAMAGGYRQSQDSAGYDRGSSTAAPSSGGAPKMSLRDRLKERASGANRY</sequence>
<reference evidence="2 3" key="2">
    <citation type="journal article" date="2014" name="J. Gen. Appl. Microbiol.">
        <title>The early diverging ascomycetous budding yeast Saitoella complicata has three histone deacetylases belonging to the Clr6, Hos2, and Rpd3 lineages.</title>
        <authorList>
            <person name="Nishida H."/>
            <person name="Matsumoto T."/>
            <person name="Kondo S."/>
            <person name="Hamamoto M."/>
            <person name="Yoshikawa H."/>
        </authorList>
    </citation>
    <scope>NUCLEOTIDE SEQUENCE [LARGE SCALE GENOMIC DNA]</scope>
    <source>
        <strain evidence="2 3">NRRL Y-17804</strain>
    </source>
</reference>
<feature type="region of interest" description="Disordered" evidence="1">
    <location>
        <begin position="1"/>
        <end position="47"/>
    </location>
</feature>
<reference evidence="2 3" key="1">
    <citation type="journal article" date="2011" name="J. Gen. Appl. Microbiol.">
        <title>Draft genome sequencing of the enigmatic yeast Saitoella complicata.</title>
        <authorList>
            <person name="Nishida H."/>
            <person name="Hamamoto M."/>
            <person name="Sugiyama J."/>
        </authorList>
    </citation>
    <scope>NUCLEOTIDE SEQUENCE [LARGE SCALE GENOMIC DNA]</scope>
    <source>
        <strain evidence="2 3">NRRL Y-17804</strain>
    </source>
</reference>
<feature type="compositionally biased region" description="Basic and acidic residues" evidence="1">
    <location>
        <begin position="175"/>
        <end position="186"/>
    </location>
</feature>
<proteinExistence type="predicted"/>
<evidence type="ECO:0000256" key="1">
    <source>
        <dbReference type="SAM" id="MobiDB-lite"/>
    </source>
</evidence>
<evidence type="ECO:0008006" key="4">
    <source>
        <dbReference type="Google" id="ProtNLM"/>
    </source>
</evidence>
<feature type="compositionally biased region" description="Polar residues" evidence="1">
    <location>
        <begin position="138"/>
        <end position="149"/>
    </location>
</feature>
<organism evidence="2 3">
    <name type="scientific">Saitoella complicata (strain BCRC 22490 / CBS 7301 / JCM 7358 / NBRC 10748 / NRRL Y-17804)</name>
    <dbReference type="NCBI Taxonomy" id="698492"/>
    <lineage>
        <taxon>Eukaryota</taxon>
        <taxon>Fungi</taxon>
        <taxon>Dikarya</taxon>
        <taxon>Ascomycota</taxon>
        <taxon>Taphrinomycotina</taxon>
        <taxon>Taphrinomycotina incertae sedis</taxon>
        <taxon>Saitoella</taxon>
    </lineage>
</organism>
<dbReference type="EMBL" id="BACD03000016">
    <property type="protein sequence ID" value="GAO48663.1"/>
    <property type="molecule type" value="Genomic_DNA"/>
</dbReference>
<feature type="compositionally biased region" description="Low complexity" evidence="1">
    <location>
        <begin position="209"/>
        <end position="221"/>
    </location>
</feature>
<feature type="compositionally biased region" description="Low complexity" evidence="1">
    <location>
        <begin position="155"/>
        <end position="170"/>
    </location>
</feature>
<evidence type="ECO:0000313" key="2">
    <source>
        <dbReference type="EMBL" id="GAO48663.1"/>
    </source>
</evidence>
<protein>
    <recommendedName>
        <fullName evidence="4">Mso1 N-terminal domain-containing protein</fullName>
    </recommendedName>
</protein>
<dbReference type="Proteomes" id="UP000033140">
    <property type="component" value="Unassembled WGS sequence"/>
</dbReference>
<gene>
    <name evidence="2" type="ORF">G7K_2833-t1</name>
</gene>
<accession>A0A0E9NFS1</accession>
<dbReference type="AlphaFoldDB" id="A0A0E9NFS1"/>
<feature type="region of interest" description="Disordered" evidence="1">
    <location>
        <begin position="119"/>
        <end position="239"/>
    </location>
</feature>
<feature type="compositionally biased region" description="Polar residues" evidence="1">
    <location>
        <begin position="122"/>
        <end position="131"/>
    </location>
</feature>
<name>A0A0E9NFS1_SAICN</name>
<feature type="compositionally biased region" description="Basic and acidic residues" evidence="1">
    <location>
        <begin position="224"/>
        <end position="233"/>
    </location>
</feature>
<keyword evidence="3" id="KW-1185">Reference proteome</keyword>
<reference evidence="2 3" key="3">
    <citation type="journal article" date="2015" name="Genome Announc.">
        <title>Draft Genome Sequence of the Archiascomycetous Yeast Saitoella complicata.</title>
        <authorList>
            <person name="Yamauchi K."/>
            <person name="Kondo S."/>
            <person name="Hamamoto M."/>
            <person name="Takahashi Y."/>
            <person name="Ogura Y."/>
            <person name="Hayashi T."/>
            <person name="Nishida H."/>
        </authorList>
    </citation>
    <scope>NUCLEOTIDE SEQUENCE [LARGE SCALE GENOMIC DNA]</scope>
    <source>
        <strain evidence="2 3">NRRL Y-17804</strain>
    </source>
</reference>
<evidence type="ECO:0000313" key="3">
    <source>
        <dbReference type="Proteomes" id="UP000033140"/>
    </source>
</evidence>